<dbReference type="InterPro" id="IPR008302">
    <property type="entry name" value="NamZ"/>
</dbReference>
<dbReference type="STRING" id="1071918.SAMN05421544_10449"/>
<dbReference type="PIRSF" id="PIRSF016719">
    <property type="entry name" value="UCP016719"/>
    <property type="match status" value="1"/>
</dbReference>
<dbReference type="PANTHER" id="PTHR42915">
    <property type="entry name" value="HYPOTHETICAL 460 KDA PROTEIN IN FEUA-SIGW INTERGENIC REGION [PRECURSOR]"/>
    <property type="match status" value="1"/>
</dbReference>
<name>A0A1G7APU5_9FLAO</name>
<protein>
    <submittedName>
        <fullName evidence="3">Uncharacterized conserved protein YbbC, DUF1343 family</fullName>
    </submittedName>
</protein>
<dbReference type="Gene3D" id="3.90.1150.140">
    <property type="match status" value="1"/>
</dbReference>
<dbReference type="PANTHER" id="PTHR42915:SF1">
    <property type="entry name" value="PEPTIDOGLYCAN BETA-N-ACETYLMURAMIDASE NAMZ"/>
    <property type="match status" value="1"/>
</dbReference>
<dbReference type="GO" id="GO:0033922">
    <property type="term" value="F:peptidoglycan beta-N-acetylmuramidase activity"/>
    <property type="evidence" value="ECO:0007669"/>
    <property type="project" value="InterPro"/>
</dbReference>
<evidence type="ECO:0000313" key="3">
    <source>
        <dbReference type="EMBL" id="SDE16773.1"/>
    </source>
</evidence>
<dbReference type="Proteomes" id="UP000198517">
    <property type="component" value="Unassembled WGS sequence"/>
</dbReference>
<gene>
    <name evidence="3" type="ORF">SAMN05421544_10449</name>
</gene>
<proteinExistence type="predicted"/>
<keyword evidence="4" id="KW-1185">Reference proteome</keyword>
<dbReference type="Pfam" id="PF07075">
    <property type="entry name" value="NamZ_N"/>
    <property type="match status" value="1"/>
</dbReference>
<organism evidence="3 4">
    <name type="scientific">Riemerella columbipharyngis</name>
    <dbReference type="NCBI Taxonomy" id="1071918"/>
    <lineage>
        <taxon>Bacteria</taxon>
        <taxon>Pseudomonadati</taxon>
        <taxon>Bacteroidota</taxon>
        <taxon>Flavobacteriia</taxon>
        <taxon>Flavobacteriales</taxon>
        <taxon>Weeksellaceae</taxon>
        <taxon>Riemerella</taxon>
    </lineage>
</organism>
<dbReference type="Pfam" id="PF20732">
    <property type="entry name" value="NamZ_C"/>
    <property type="match status" value="1"/>
</dbReference>
<feature type="domain" description="Peptidoglycan beta-N-acetylmuramidase NamZ C-terminal" evidence="2">
    <location>
        <begin position="312"/>
        <end position="451"/>
    </location>
</feature>
<dbReference type="InterPro" id="IPR048502">
    <property type="entry name" value="NamZ_N"/>
</dbReference>
<evidence type="ECO:0000259" key="2">
    <source>
        <dbReference type="Pfam" id="PF20732"/>
    </source>
</evidence>
<feature type="domain" description="Peptidoglycan beta-N-acetylmuramidase NamZ N-terminal" evidence="1">
    <location>
        <begin position="108"/>
        <end position="307"/>
    </location>
</feature>
<dbReference type="InterPro" id="IPR048503">
    <property type="entry name" value="NamZ_C"/>
</dbReference>
<dbReference type="Gene3D" id="3.40.50.12170">
    <property type="entry name" value="Uncharacterised protein PF07075, DUF1343"/>
    <property type="match status" value="1"/>
</dbReference>
<evidence type="ECO:0000259" key="1">
    <source>
        <dbReference type="Pfam" id="PF07075"/>
    </source>
</evidence>
<reference evidence="3 4" key="1">
    <citation type="submission" date="2016-10" db="EMBL/GenBank/DDBJ databases">
        <authorList>
            <person name="de Groot N.N."/>
        </authorList>
    </citation>
    <scope>NUCLEOTIDE SEQUENCE [LARGE SCALE GENOMIC DNA]</scope>
    <source>
        <strain evidence="3 4">DSM 24015</strain>
    </source>
</reference>
<sequence length="453" mass="52316">MAFLEPSPVATVIRETIIPKATDNLPINTMTLERLFLLSLENAIFLEKYNGNFKLMNLVFKIKNLLFICLIYLGFYTNFYAQAPYEDGFKAGADRPGLYLRLLKNKTIGVVTNQTGLMKDSTHIVDFLIQNHIRIKKIFAPEHGFRGDADAGEYVKNGVDTKTGIPIISLYGNNKKPTSLQMEGLDIILFDIQDVGVRFYTYISTLSYIMEAAAENNIQVIVLDRPNPHDGYIDGPVLKKTWKSFVGLHPIPIIYGLTIGEYGQMIRDEGWLKNGKKPKYTVIPMRNYHKLKRYPMMQRPSPNLPNDKSVNLYPSLCFFEGTEVSVGRGTDFPFQTYGSPYLVRMGFHFVPKPNFGAKNPPFERRICYGEDLRKYPKDLRKLDLQWVIKAYKHYKNKKEPFFTKNFWFDKLAGTDELRKQIIAGKSEKEIRASWQKDLADFEKIRTKYVIYPQ</sequence>
<accession>A0A1G7APU5</accession>
<evidence type="ECO:0000313" key="4">
    <source>
        <dbReference type="Proteomes" id="UP000198517"/>
    </source>
</evidence>
<dbReference type="EMBL" id="FNAS01000004">
    <property type="protein sequence ID" value="SDE16773.1"/>
    <property type="molecule type" value="Genomic_DNA"/>
</dbReference>
<dbReference type="AlphaFoldDB" id="A0A1G7APU5"/>